<dbReference type="Proteomes" id="UP001153269">
    <property type="component" value="Unassembled WGS sequence"/>
</dbReference>
<protein>
    <submittedName>
        <fullName evidence="2">Uncharacterized protein</fullName>
    </submittedName>
</protein>
<gene>
    <name evidence="2" type="ORF">PLEPLA_LOCUS3011</name>
</gene>
<name>A0A9N7TLM4_PLEPL</name>
<keyword evidence="3" id="KW-1185">Reference proteome</keyword>
<evidence type="ECO:0000256" key="1">
    <source>
        <dbReference type="SAM" id="MobiDB-lite"/>
    </source>
</evidence>
<evidence type="ECO:0000313" key="3">
    <source>
        <dbReference type="Proteomes" id="UP001153269"/>
    </source>
</evidence>
<reference evidence="2" key="1">
    <citation type="submission" date="2020-03" db="EMBL/GenBank/DDBJ databases">
        <authorList>
            <person name="Weist P."/>
        </authorList>
    </citation>
    <scope>NUCLEOTIDE SEQUENCE</scope>
</reference>
<dbReference type="EMBL" id="CADEAL010000149">
    <property type="protein sequence ID" value="CAB1415295.1"/>
    <property type="molecule type" value="Genomic_DNA"/>
</dbReference>
<comment type="caution">
    <text evidence="2">The sequence shown here is derived from an EMBL/GenBank/DDBJ whole genome shotgun (WGS) entry which is preliminary data.</text>
</comment>
<feature type="region of interest" description="Disordered" evidence="1">
    <location>
        <begin position="78"/>
        <end position="107"/>
    </location>
</feature>
<evidence type="ECO:0000313" key="2">
    <source>
        <dbReference type="EMBL" id="CAB1415295.1"/>
    </source>
</evidence>
<proteinExistence type="predicted"/>
<organism evidence="2 3">
    <name type="scientific">Pleuronectes platessa</name>
    <name type="common">European plaice</name>
    <dbReference type="NCBI Taxonomy" id="8262"/>
    <lineage>
        <taxon>Eukaryota</taxon>
        <taxon>Metazoa</taxon>
        <taxon>Chordata</taxon>
        <taxon>Craniata</taxon>
        <taxon>Vertebrata</taxon>
        <taxon>Euteleostomi</taxon>
        <taxon>Actinopterygii</taxon>
        <taxon>Neopterygii</taxon>
        <taxon>Teleostei</taxon>
        <taxon>Neoteleostei</taxon>
        <taxon>Acanthomorphata</taxon>
        <taxon>Carangaria</taxon>
        <taxon>Pleuronectiformes</taxon>
        <taxon>Pleuronectoidei</taxon>
        <taxon>Pleuronectidae</taxon>
        <taxon>Pleuronectes</taxon>
    </lineage>
</organism>
<sequence>MGGVVCERERTSGVARAARYNSTAIQTAVGRIYGGVNGDYYGEKQPLPVVCPTQALCETKSRLMFPMSCGYIPIPLSRSHSKDHSPSPPLTALIPSAHLPPLTSAPP</sequence>
<dbReference type="AlphaFoldDB" id="A0A9N7TLM4"/>
<accession>A0A9N7TLM4</accession>